<dbReference type="Proteomes" id="UP001162501">
    <property type="component" value="Chromosome 4"/>
</dbReference>
<sequence length="101" mass="10968">MTKSWAGAPMLRVPLWEKRTEKMVPCCSPDRGLGCRGVPGRGGQAHLRVNCSARAPPGPQPLCGWAGVWPSCWECDPGVDARKAMLPLRFEALDTSGRAEH</sequence>
<accession>A0AC59ZXC3</accession>
<proteinExistence type="predicted"/>
<gene>
    <name evidence="1" type="ORF">MRATA1EN22A_LOCUS23205</name>
</gene>
<evidence type="ECO:0000313" key="1">
    <source>
        <dbReference type="EMBL" id="CAN0512826.1"/>
    </source>
</evidence>
<evidence type="ECO:0000313" key="2">
    <source>
        <dbReference type="Proteomes" id="UP001162501"/>
    </source>
</evidence>
<dbReference type="EMBL" id="OX596088">
    <property type="protein sequence ID" value="CAN0512826.1"/>
    <property type="molecule type" value="Genomic_DNA"/>
</dbReference>
<protein>
    <submittedName>
        <fullName evidence="1">Uncharacterized protein</fullName>
    </submittedName>
</protein>
<organism evidence="1 2">
    <name type="scientific">Rangifer tarandus platyrhynchus</name>
    <name type="common">Svalbard reindeer</name>
    <dbReference type="NCBI Taxonomy" id="3082113"/>
    <lineage>
        <taxon>Eukaryota</taxon>
        <taxon>Metazoa</taxon>
        <taxon>Chordata</taxon>
        <taxon>Craniata</taxon>
        <taxon>Vertebrata</taxon>
        <taxon>Euteleostomi</taxon>
        <taxon>Mammalia</taxon>
        <taxon>Eutheria</taxon>
        <taxon>Laurasiatheria</taxon>
        <taxon>Artiodactyla</taxon>
        <taxon>Ruminantia</taxon>
        <taxon>Pecora</taxon>
        <taxon>Cervidae</taxon>
        <taxon>Odocoileinae</taxon>
        <taxon>Rangifer</taxon>
    </lineage>
</organism>
<name>A0AC59ZXC3_RANTA</name>
<reference evidence="1" key="1">
    <citation type="submission" date="2023-05" db="EMBL/GenBank/DDBJ databases">
        <authorList>
            <consortium name="ELIXIR-Norway"/>
        </authorList>
    </citation>
    <scope>NUCLEOTIDE SEQUENCE</scope>
</reference>
<reference evidence="1" key="2">
    <citation type="submission" date="2025-03" db="EMBL/GenBank/DDBJ databases">
        <authorList>
            <consortium name="ELIXIR-Norway"/>
            <consortium name="Elixir Norway"/>
        </authorList>
    </citation>
    <scope>NUCLEOTIDE SEQUENCE</scope>
</reference>